<dbReference type="GO" id="GO:0005829">
    <property type="term" value="C:cytosol"/>
    <property type="evidence" value="ECO:0007669"/>
    <property type="project" value="TreeGrafter"/>
</dbReference>
<dbReference type="Gene3D" id="3.30.230.10">
    <property type="match status" value="1"/>
</dbReference>
<dbReference type="AlphaFoldDB" id="A0A378XV89"/>
<evidence type="ECO:0000256" key="1">
    <source>
        <dbReference type="ARBA" id="ARBA00006566"/>
    </source>
</evidence>
<dbReference type="Pfam" id="PF10509">
    <property type="entry name" value="GalKase_gal_bdg"/>
    <property type="match status" value="1"/>
</dbReference>
<evidence type="ECO:0000259" key="5">
    <source>
        <dbReference type="Pfam" id="PF00288"/>
    </source>
</evidence>
<feature type="domain" description="Galactokinase N-terminal" evidence="6">
    <location>
        <begin position="38"/>
        <end position="86"/>
    </location>
</feature>
<feature type="domain" description="GHMP kinase N-terminal" evidence="5">
    <location>
        <begin position="130"/>
        <end position="210"/>
    </location>
</feature>
<dbReference type="InterPro" id="IPR019539">
    <property type="entry name" value="GalKase_N"/>
</dbReference>
<keyword evidence="4" id="KW-0067">ATP-binding</keyword>
<evidence type="ECO:0000256" key="3">
    <source>
        <dbReference type="ARBA" id="ARBA00022777"/>
    </source>
</evidence>
<dbReference type="GeneID" id="93349871"/>
<name>A0A378XV89_PAEPO</name>
<evidence type="ECO:0000259" key="6">
    <source>
        <dbReference type="Pfam" id="PF10509"/>
    </source>
</evidence>
<evidence type="ECO:0000256" key="2">
    <source>
        <dbReference type="ARBA" id="ARBA00022741"/>
    </source>
</evidence>
<dbReference type="PRINTS" id="PR00473">
    <property type="entry name" value="GALCTOKINASE"/>
</dbReference>
<organism evidence="7 8">
    <name type="scientific">Paenibacillus polymyxa</name>
    <name type="common">Bacillus polymyxa</name>
    <dbReference type="NCBI Taxonomy" id="1406"/>
    <lineage>
        <taxon>Bacteria</taxon>
        <taxon>Bacillati</taxon>
        <taxon>Bacillota</taxon>
        <taxon>Bacilli</taxon>
        <taxon>Bacillales</taxon>
        <taxon>Paenibacillaceae</taxon>
        <taxon>Paenibacillus</taxon>
    </lineage>
</organism>
<dbReference type="InterPro" id="IPR006206">
    <property type="entry name" value="Mevalonate/galactokinase"/>
</dbReference>
<evidence type="ECO:0000313" key="7">
    <source>
        <dbReference type="EMBL" id="SUA66732.1"/>
    </source>
</evidence>
<proteinExistence type="inferred from homology"/>
<dbReference type="PANTHER" id="PTHR10457">
    <property type="entry name" value="MEVALONATE KINASE/GALACTOKINASE"/>
    <property type="match status" value="1"/>
</dbReference>
<dbReference type="SUPFAM" id="SSF54211">
    <property type="entry name" value="Ribosomal protein S5 domain 2-like"/>
    <property type="match status" value="1"/>
</dbReference>
<dbReference type="EMBL" id="UGSC01000001">
    <property type="protein sequence ID" value="SUA66732.1"/>
    <property type="molecule type" value="Genomic_DNA"/>
</dbReference>
<dbReference type="Pfam" id="PF00288">
    <property type="entry name" value="GHMP_kinases_N"/>
    <property type="match status" value="1"/>
</dbReference>
<dbReference type="InterPro" id="IPR014721">
    <property type="entry name" value="Ribsml_uS5_D2-typ_fold_subgr"/>
</dbReference>
<protein>
    <submittedName>
        <fullName evidence="7">Galactokinase</fullName>
        <ecNumber evidence="7">2.7.1.6</ecNumber>
    </submittedName>
</protein>
<dbReference type="PRINTS" id="PR00959">
    <property type="entry name" value="MEVGALKINASE"/>
</dbReference>
<dbReference type="PIRSF" id="PIRSF000530">
    <property type="entry name" value="Galactokinase"/>
    <property type="match status" value="1"/>
</dbReference>
<gene>
    <name evidence="7" type="primary">galK_1</name>
    <name evidence="7" type="ORF">NCTC10343_01067</name>
</gene>
<accession>A0A378XV89</accession>
<evidence type="ECO:0000256" key="4">
    <source>
        <dbReference type="ARBA" id="ARBA00022840"/>
    </source>
</evidence>
<dbReference type="Gene3D" id="3.30.70.890">
    <property type="entry name" value="GHMP kinase, C-terminal domain"/>
    <property type="match status" value="1"/>
</dbReference>
<dbReference type="Proteomes" id="UP000254400">
    <property type="component" value="Unassembled WGS sequence"/>
</dbReference>
<dbReference type="EC" id="2.7.1.6" evidence="7"/>
<sequence length="436" mass="48185">MKDMELLNSSEGQMVLARMYGQQQVFEQTSRYQSLIQAYQEHFGVGDIELFSAPGRCEIGGNHTDHNHGKVLAGSITLDTIAVAARVEEPVITFFSEGYQTKYVIDLNDLAPKPEDDGTMLLIRGIAAGLLEFGYRIGGFQAYISSNVFSASGLSSSASFEMLICTILNHFYNEGALDTVAKSKIGQYAENVYWNKPSGLLDQMACAYGGLISIDFENPKEPIINPVHWNFEQNGYSLVIVNTGGNHADLTDDYAAVPNEMRAVAQSLGASVCRDLMPENLYANLKMVREKAGDRAVLRALHFFEENKRVDEQVKSLQEGRFSDFLRLVTESGNSSWKWLQNVYRSGIDREQDVSVALALTEMYLKSIGDSACRVHGGGFAGVILTILPNDHVDDYKEWISGMLGTPVLVVNVREDGAVNVSELINAERTRSKCTN</sequence>
<dbReference type="InterPro" id="IPR000705">
    <property type="entry name" value="Galactokinase"/>
</dbReference>
<evidence type="ECO:0000313" key="8">
    <source>
        <dbReference type="Proteomes" id="UP000254400"/>
    </source>
</evidence>
<dbReference type="GO" id="GO:0004335">
    <property type="term" value="F:galactokinase activity"/>
    <property type="evidence" value="ECO:0007669"/>
    <property type="project" value="UniProtKB-EC"/>
</dbReference>
<reference evidence="7 8" key="1">
    <citation type="submission" date="2018-06" db="EMBL/GenBank/DDBJ databases">
        <authorList>
            <consortium name="Pathogen Informatics"/>
            <person name="Doyle S."/>
        </authorList>
    </citation>
    <scope>NUCLEOTIDE SEQUENCE [LARGE SCALE GENOMIC DNA]</scope>
    <source>
        <strain evidence="7 8">NCTC10343</strain>
    </source>
</reference>
<keyword evidence="3 7" id="KW-0418">Kinase</keyword>
<keyword evidence="7" id="KW-0808">Transferase</keyword>
<dbReference type="GO" id="GO:0005524">
    <property type="term" value="F:ATP binding"/>
    <property type="evidence" value="ECO:0007669"/>
    <property type="project" value="UniProtKB-KW"/>
</dbReference>
<dbReference type="SUPFAM" id="SSF55060">
    <property type="entry name" value="GHMP Kinase, C-terminal domain"/>
    <property type="match status" value="1"/>
</dbReference>
<dbReference type="PANTHER" id="PTHR10457:SF7">
    <property type="entry name" value="GALACTOKINASE-RELATED"/>
    <property type="match status" value="1"/>
</dbReference>
<dbReference type="RefSeq" id="WP_019686319.1">
    <property type="nucleotide sequence ID" value="NZ_CP036496.1"/>
</dbReference>
<comment type="similarity">
    <text evidence="1">Belongs to the GHMP kinase family. GalK subfamily.</text>
</comment>
<dbReference type="GO" id="GO:0006012">
    <property type="term" value="P:galactose metabolic process"/>
    <property type="evidence" value="ECO:0007669"/>
    <property type="project" value="InterPro"/>
</dbReference>
<dbReference type="InterPro" id="IPR006204">
    <property type="entry name" value="GHMP_kinase_N_dom"/>
</dbReference>
<dbReference type="InterPro" id="IPR020568">
    <property type="entry name" value="Ribosomal_Su5_D2-typ_SF"/>
</dbReference>
<dbReference type="InterPro" id="IPR036554">
    <property type="entry name" value="GHMP_kinase_C_sf"/>
</dbReference>
<keyword evidence="2" id="KW-0547">Nucleotide-binding</keyword>